<dbReference type="PANTHER" id="PTHR32432">
    <property type="entry name" value="CELL DIVISION PROTEIN FTSA-RELATED"/>
    <property type="match status" value="1"/>
</dbReference>
<dbReference type="GO" id="GO:0051301">
    <property type="term" value="P:cell division"/>
    <property type="evidence" value="ECO:0007669"/>
    <property type="project" value="InterPro"/>
</dbReference>
<dbReference type="SMART" id="SM00842">
    <property type="entry name" value="FtsA"/>
    <property type="match status" value="1"/>
</dbReference>
<dbReference type="CDD" id="cd24049">
    <property type="entry name" value="ASKHA_NBD_PilM"/>
    <property type="match status" value="1"/>
</dbReference>
<keyword evidence="3" id="KW-1185">Reference proteome</keyword>
<dbReference type="PIRSF" id="PIRSF019169">
    <property type="entry name" value="PilM"/>
    <property type="match status" value="1"/>
</dbReference>
<dbReference type="InterPro" id="IPR050696">
    <property type="entry name" value="FtsA/MreB"/>
</dbReference>
<evidence type="ECO:0000313" key="3">
    <source>
        <dbReference type="Proteomes" id="UP000642125"/>
    </source>
</evidence>
<accession>A0A919P7N4</accession>
<dbReference type="EMBL" id="BONO01000002">
    <property type="protein sequence ID" value="GIG35113.1"/>
    <property type="molecule type" value="Genomic_DNA"/>
</dbReference>
<name>A0A919P7N4_9CELL</name>
<dbReference type="Gene3D" id="3.30.420.40">
    <property type="match status" value="2"/>
</dbReference>
<dbReference type="Proteomes" id="UP000642125">
    <property type="component" value="Unassembled WGS sequence"/>
</dbReference>
<dbReference type="NCBIfam" id="TIGR01175">
    <property type="entry name" value="pilM"/>
    <property type="match status" value="1"/>
</dbReference>
<evidence type="ECO:0000313" key="2">
    <source>
        <dbReference type="EMBL" id="GIG35113.1"/>
    </source>
</evidence>
<proteinExistence type="predicted"/>
<dbReference type="InterPro" id="IPR003494">
    <property type="entry name" value="SHS2_FtsA"/>
</dbReference>
<dbReference type="Gene3D" id="3.30.1490.300">
    <property type="match status" value="1"/>
</dbReference>
<sequence>MAKTRMIGLDIGTTQVRAAEVEIMSGRGGRPARPTLVRAGAVQLPFGAVRDGEVAEPSTVGTAIKQLWAQQKFGSKDVVIGVGNQRVIVRELDLPAMPLPELKASLPFQVHDLIPVAVEDAILDYLPTGSRAAEHGTVVSGLLVAATKDTVRANIAAVKSAGLNPVSVDLSAFALARALGGESTLGQTLALVDIGARVTTVVIVANGVPTMVRLLPTGGQDATDAVSRAMSVPAAEAEGIKREIGFGFSVPAELDEAARALGTATTSLVESIRNTFVYYAASHPGAAAQAVFLTGGACQLPGLGQYLSSASRLPVSVGQPLGTVDVARAAAATDVLDAQHTFAVSVGLAMGAAA</sequence>
<dbReference type="RefSeq" id="WP_239068458.1">
    <property type="nucleotide sequence ID" value="NZ_BONO01000002.1"/>
</dbReference>
<feature type="domain" description="SHS2" evidence="1">
    <location>
        <begin position="6"/>
        <end position="179"/>
    </location>
</feature>
<dbReference type="AlphaFoldDB" id="A0A919P7N4"/>
<comment type="caution">
    <text evidence="2">The sequence shown here is derived from an EMBL/GenBank/DDBJ whole genome shotgun (WGS) entry which is preliminary data.</text>
</comment>
<dbReference type="PANTHER" id="PTHR32432:SF3">
    <property type="entry name" value="ETHANOLAMINE UTILIZATION PROTEIN EUTJ"/>
    <property type="match status" value="1"/>
</dbReference>
<protein>
    <submittedName>
        <fullName evidence="2">Pilus assembly protein PilM</fullName>
    </submittedName>
</protein>
<dbReference type="InterPro" id="IPR005883">
    <property type="entry name" value="PilM"/>
</dbReference>
<organism evidence="2 3">
    <name type="scientific">Cellulomonas pakistanensis</name>
    <dbReference type="NCBI Taxonomy" id="992287"/>
    <lineage>
        <taxon>Bacteria</taxon>
        <taxon>Bacillati</taxon>
        <taxon>Actinomycetota</taxon>
        <taxon>Actinomycetes</taxon>
        <taxon>Micrococcales</taxon>
        <taxon>Cellulomonadaceae</taxon>
        <taxon>Cellulomonas</taxon>
    </lineage>
</organism>
<evidence type="ECO:0000259" key="1">
    <source>
        <dbReference type="SMART" id="SM00842"/>
    </source>
</evidence>
<dbReference type="Pfam" id="PF11104">
    <property type="entry name" value="PilM_2"/>
    <property type="match status" value="1"/>
</dbReference>
<dbReference type="SUPFAM" id="SSF53067">
    <property type="entry name" value="Actin-like ATPase domain"/>
    <property type="match status" value="2"/>
</dbReference>
<reference evidence="2" key="1">
    <citation type="submission" date="2021-01" db="EMBL/GenBank/DDBJ databases">
        <title>Whole genome shotgun sequence of Cellulomonas pakistanensis NBRC 110800.</title>
        <authorList>
            <person name="Komaki H."/>
            <person name="Tamura T."/>
        </authorList>
    </citation>
    <scope>NUCLEOTIDE SEQUENCE</scope>
    <source>
        <strain evidence="2">NBRC 110800</strain>
    </source>
</reference>
<gene>
    <name evidence="2" type="primary">pilM</name>
    <name evidence="2" type="ORF">Cpa01nite_04940</name>
</gene>
<dbReference type="InterPro" id="IPR043129">
    <property type="entry name" value="ATPase_NBD"/>
</dbReference>